<keyword evidence="3 6" id="KW-0812">Transmembrane</keyword>
<dbReference type="AlphaFoldDB" id="A0A2S0UKN2"/>
<accession>A0A2S0UKN2</accession>
<comment type="subcellular location">
    <subcellularLocation>
        <location evidence="1">Cell membrane</location>
        <topology evidence="1">Multi-pass membrane protein</topology>
    </subcellularLocation>
</comment>
<feature type="transmembrane region" description="Helical" evidence="6">
    <location>
        <begin position="145"/>
        <end position="165"/>
    </location>
</feature>
<evidence type="ECO:0000313" key="8">
    <source>
        <dbReference type="Proteomes" id="UP000244496"/>
    </source>
</evidence>
<gene>
    <name evidence="7" type="ORF">HYN69_07385</name>
</gene>
<evidence type="ECO:0000256" key="4">
    <source>
        <dbReference type="ARBA" id="ARBA00022989"/>
    </source>
</evidence>
<dbReference type="GO" id="GO:0015171">
    <property type="term" value="F:amino acid transmembrane transporter activity"/>
    <property type="evidence" value="ECO:0007669"/>
    <property type="project" value="TreeGrafter"/>
</dbReference>
<evidence type="ECO:0000256" key="5">
    <source>
        <dbReference type="ARBA" id="ARBA00023136"/>
    </source>
</evidence>
<protein>
    <submittedName>
        <fullName evidence="7">Transporter</fullName>
    </submittedName>
</protein>
<evidence type="ECO:0000313" key="7">
    <source>
        <dbReference type="EMBL" id="AWB48362.1"/>
    </source>
</evidence>
<evidence type="ECO:0000256" key="3">
    <source>
        <dbReference type="ARBA" id="ARBA00022692"/>
    </source>
</evidence>
<proteinExistence type="predicted"/>
<dbReference type="EMBL" id="CP028918">
    <property type="protein sequence ID" value="AWB48362.1"/>
    <property type="molecule type" value="Genomic_DNA"/>
</dbReference>
<feature type="transmembrane region" description="Helical" evidence="6">
    <location>
        <begin position="40"/>
        <end position="64"/>
    </location>
</feature>
<evidence type="ECO:0000256" key="1">
    <source>
        <dbReference type="ARBA" id="ARBA00004651"/>
    </source>
</evidence>
<organism evidence="7 8">
    <name type="scientific">Paragemmobacter aquarius</name>
    <dbReference type="NCBI Taxonomy" id="2169400"/>
    <lineage>
        <taxon>Bacteria</taxon>
        <taxon>Pseudomonadati</taxon>
        <taxon>Pseudomonadota</taxon>
        <taxon>Alphaproteobacteria</taxon>
        <taxon>Rhodobacterales</taxon>
        <taxon>Paracoccaceae</taxon>
        <taxon>Paragemmobacter</taxon>
    </lineage>
</organism>
<dbReference type="GO" id="GO:0005886">
    <property type="term" value="C:plasma membrane"/>
    <property type="evidence" value="ECO:0007669"/>
    <property type="project" value="UniProtKB-SubCell"/>
</dbReference>
<dbReference type="PANTHER" id="PTHR30086">
    <property type="entry name" value="ARGININE EXPORTER PROTEIN ARGO"/>
    <property type="match status" value="1"/>
</dbReference>
<reference evidence="7 8" key="1">
    <citation type="submission" date="2018-04" db="EMBL/GenBank/DDBJ databases">
        <title>Genome sequencing of Gemmobacter.</title>
        <authorList>
            <person name="Yi H."/>
            <person name="Baek M.-G."/>
        </authorList>
    </citation>
    <scope>NUCLEOTIDE SEQUENCE [LARGE SCALE GENOMIC DNA]</scope>
    <source>
        <strain evidence="7 8">HYN0069</strain>
    </source>
</reference>
<dbReference type="Proteomes" id="UP000244496">
    <property type="component" value="Chromosome"/>
</dbReference>
<dbReference type="RefSeq" id="WP_108435181.1">
    <property type="nucleotide sequence ID" value="NZ_CP028918.1"/>
</dbReference>
<keyword evidence="8" id="KW-1185">Reference proteome</keyword>
<dbReference type="PANTHER" id="PTHR30086:SF21">
    <property type="entry name" value="TRANSPORT PROTEIN"/>
    <property type="match status" value="1"/>
</dbReference>
<keyword evidence="5 6" id="KW-0472">Membrane</keyword>
<evidence type="ECO:0000256" key="2">
    <source>
        <dbReference type="ARBA" id="ARBA00022475"/>
    </source>
</evidence>
<keyword evidence="4 6" id="KW-1133">Transmembrane helix</keyword>
<feature type="transmembrane region" description="Helical" evidence="6">
    <location>
        <begin position="71"/>
        <end position="91"/>
    </location>
</feature>
<sequence>MTPAAFAAFAGLVVFAAVSPGPAVLMSARTGLTEGFRTGFMLAMGIGAGAVTWALAAVFGLTLVFQAAPSLLWALKLCGAAYLLWMAFHLWRDAKTPFQTADTRPLPRTPFAAFRLGLWTNLSNPKAAVMFSSIFLGTLQAGTPYWVLGVLLAIIFLSETIWNTLVARVFSLDRTRARYISLKTVIDRSFGGLLALLGIKIALT</sequence>
<keyword evidence="2" id="KW-1003">Cell membrane</keyword>
<dbReference type="InterPro" id="IPR001123">
    <property type="entry name" value="LeuE-type"/>
</dbReference>
<dbReference type="Pfam" id="PF01810">
    <property type="entry name" value="LysE"/>
    <property type="match status" value="1"/>
</dbReference>
<dbReference type="KEGG" id="geh:HYN69_07385"/>
<dbReference type="OrthoDB" id="9804822at2"/>
<name>A0A2S0UKN2_9RHOB</name>
<evidence type="ECO:0000256" key="6">
    <source>
        <dbReference type="SAM" id="Phobius"/>
    </source>
</evidence>